<keyword evidence="2" id="KW-1185">Reference proteome</keyword>
<evidence type="ECO:0000313" key="1">
    <source>
        <dbReference type="EMBL" id="PKU44193.1"/>
    </source>
</evidence>
<proteinExistence type="predicted"/>
<reference evidence="2" key="1">
    <citation type="submission" date="2017-11" db="EMBL/GenBank/DDBJ databases">
        <authorList>
            <person name="Lima N.C."/>
            <person name="Parody-Merino A.M."/>
            <person name="Battley P.F."/>
            <person name="Fidler A.E."/>
            <person name="Prosdocimi F."/>
        </authorList>
    </citation>
    <scope>NUCLEOTIDE SEQUENCE [LARGE SCALE GENOMIC DNA]</scope>
</reference>
<name>A0A2I0UDW0_LIMLA</name>
<dbReference type="Proteomes" id="UP000233556">
    <property type="component" value="Unassembled WGS sequence"/>
</dbReference>
<dbReference type="AlphaFoldDB" id="A0A2I0UDW0"/>
<dbReference type="EMBL" id="KZ505843">
    <property type="protein sequence ID" value="PKU44193.1"/>
    <property type="molecule type" value="Genomic_DNA"/>
</dbReference>
<gene>
    <name evidence="1" type="ORF">llap_5489</name>
</gene>
<protein>
    <submittedName>
        <fullName evidence="1">Uncharacterized protein</fullName>
    </submittedName>
</protein>
<sequence>MELDLVCDMKKDVFSVALEDDRLCQLFRVRKLQKPGEKDVIDESKKKELEECRECVVFPGNPVLCLLNSKNNFQTKGFQGMCPVCS</sequence>
<accession>A0A2I0UDW0</accession>
<organism evidence="1 2">
    <name type="scientific">Limosa lapponica baueri</name>
    <dbReference type="NCBI Taxonomy" id="1758121"/>
    <lineage>
        <taxon>Eukaryota</taxon>
        <taxon>Metazoa</taxon>
        <taxon>Chordata</taxon>
        <taxon>Craniata</taxon>
        <taxon>Vertebrata</taxon>
        <taxon>Euteleostomi</taxon>
        <taxon>Archelosauria</taxon>
        <taxon>Archosauria</taxon>
        <taxon>Dinosauria</taxon>
        <taxon>Saurischia</taxon>
        <taxon>Theropoda</taxon>
        <taxon>Coelurosauria</taxon>
        <taxon>Aves</taxon>
        <taxon>Neognathae</taxon>
        <taxon>Neoaves</taxon>
        <taxon>Charadriiformes</taxon>
        <taxon>Scolopacidae</taxon>
        <taxon>Limosa</taxon>
    </lineage>
</organism>
<evidence type="ECO:0000313" key="2">
    <source>
        <dbReference type="Proteomes" id="UP000233556"/>
    </source>
</evidence>
<reference evidence="2" key="2">
    <citation type="submission" date="2017-12" db="EMBL/GenBank/DDBJ databases">
        <title>Genome sequence of the Bar-tailed Godwit (Limosa lapponica baueri).</title>
        <authorList>
            <person name="Lima N.C.B."/>
            <person name="Parody-Merino A.M."/>
            <person name="Battley P.F."/>
            <person name="Fidler A.E."/>
            <person name="Prosdocimi F."/>
        </authorList>
    </citation>
    <scope>NUCLEOTIDE SEQUENCE [LARGE SCALE GENOMIC DNA]</scope>
</reference>